<sequence>MEALKICRRAPSISHLLFADDSLLFFRANMESATIVKGVLNTYASATGQFINPSKCSILFSDNCSPQVADEVKLILEVTQQAFEPKYLGIPVPKGRMHKGRFESVQSRVSKCLIEWSERYSSFSGKEVLIKAVAQGILLYVMSIFKLPMSVCDDLTKMMRQFWWGIEQGKRKMAWVAWERLSLPKSRGGLGFRDMHTYNQALLAKQAWRLLTTPDSLCARLLKAKYFPNGSLVDTVFPSNSSAVWKGIEHGLALVKKGMIWRVGNGAQIRVWRDPWIPRGPPFTPILPKRTCRLNKVKDFLDDYGNWKADLLQQFFCPADVASILKIHTSARQMEDFISWPWDKSGNFSVKTAYHFAMSSSWSQLNPGASSSAPTGDRAMWKMISNIEAPPKMHHFAWQVISGSLPTSTEKHRRHMSTRATCTLCGRDEETSFHALLVCPHAAKLWDTMQAVWPLPPRTVIACTCMEWLFHLLVEMPESNRSRIVMVLWRSWYLRNEIFHGKQVPPLDISCSFLSSYYNSYKNISLGVEDLLKGKTPVMDVTAPRASSTSTSAKPWPAPGRNVVALSIDGSFNPVDGATGSGMIL</sequence>
<dbReference type="PANTHER" id="PTHR33116">
    <property type="entry name" value="REVERSE TRANSCRIPTASE ZINC-BINDING DOMAIN-CONTAINING PROTEIN-RELATED-RELATED"/>
    <property type="match status" value="1"/>
</dbReference>
<reference evidence="2" key="2">
    <citation type="submission" date="2020-10" db="EMBL/GenBank/DDBJ databases">
        <authorList>
            <person name="Scholz U."/>
            <person name="Mascher M."/>
            <person name="Fiebig A."/>
        </authorList>
    </citation>
    <scope>NUCLEOTIDE SEQUENCE [LARGE SCALE GENOMIC DNA]</scope>
    <source>
        <strain evidence="2">cv. Morex</strain>
    </source>
</reference>
<dbReference type="Pfam" id="PF13966">
    <property type="entry name" value="zf-RVT"/>
    <property type="match status" value="1"/>
</dbReference>
<accession>A0A8I7B1N1</accession>
<evidence type="ECO:0000259" key="1">
    <source>
        <dbReference type="Pfam" id="PF13966"/>
    </source>
</evidence>
<dbReference type="PANTHER" id="PTHR33116:SF86">
    <property type="entry name" value="REVERSE TRANSCRIPTASE DOMAIN-CONTAINING PROTEIN"/>
    <property type="match status" value="1"/>
</dbReference>
<evidence type="ECO:0000313" key="3">
    <source>
        <dbReference type="Proteomes" id="UP000011116"/>
    </source>
</evidence>
<dbReference type="Gramene" id="HORVU.MOREX.r3.1HG0088580.1">
    <property type="protein sequence ID" value="HORVU.MOREX.r3.1HG0088580.1.CDS1"/>
    <property type="gene ID" value="HORVU.MOREX.r3.1HG0088580"/>
</dbReference>
<dbReference type="Gramene" id="HORVU.MOREX.r2.1HG0072850.1">
    <property type="protein sequence ID" value="HORVU.MOREX.r2.1HG0072850.1.CDS.1"/>
    <property type="gene ID" value="HORVU.MOREX.r2.1HG0072850"/>
</dbReference>
<dbReference type="AlphaFoldDB" id="A0A8I7B1N1"/>
<organism evidence="2 3">
    <name type="scientific">Hordeum vulgare subsp. vulgare</name>
    <name type="common">Domesticated barley</name>
    <dbReference type="NCBI Taxonomy" id="112509"/>
    <lineage>
        <taxon>Eukaryota</taxon>
        <taxon>Viridiplantae</taxon>
        <taxon>Streptophyta</taxon>
        <taxon>Embryophyta</taxon>
        <taxon>Tracheophyta</taxon>
        <taxon>Spermatophyta</taxon>
        <taxon>Magnoliopsida</taxon>
        <taxon>Liliopsida</taxon>
        <taxon>Poales</taxon>
        <taxon>Poaceae</taxon>
        <taxon>BOP clade</taxon>
        <taxon>Pooideae</taxon>
        <taxon>Triticodae</taxon>
        <taxon>Triticeae</taxon>
        <taxon>Hordeinae</taxon>
        <taxon>Hordeum</taxon>
    </lineage>
</organism>
<keyword evidence="3" id="KW-1185">Reference proteome</keyword>
<protein>
    <recommendedName>
        <fullName evidence="1">Reverse transcriptase zinc-binding domain-containing protein</fullName>
    </recommendedName>
</protein>
<name>A0A8I7B1N1_HORVV</name>
<evidence type="ECO:0000313" key="2">
    <source>
        <dbReference type="EnsemblPlants" id="HORVU.MOREX.r3.1HG0088580.1.CDS1"/>
    </source>
</evidence>
<dbReference type="InterPro" id="IPR026960">
    <property type="entry name" value="RVT-Znf"/>
</dbReference>
<proteinExistence type="predicted"/>
<feature type="domain" description="Reverse transcriptase zinc-binding" evidence="1">
    <location>
        <begin position="356"/>
        <end position="446"/>
    </location>
</feature>
<reference evidence="3" key="1">
    <citation type="journal article" date="2012" name="Nature">
        <title>A physical, genetic and functional sequence assembly of the barley genome.</title>
        <authorList>
            <consortium name="The International Barley Genome Sequencing Consortium"/>
            <person name="Mayer K.F."/>
            <person name="Waugh R."/>
            <person name="Brown J.W."/>
            <person name="Schulman A."/>
            <person name="Langridge P."/>
            <person name="Platzer M."/>
            <person name="Fincher G.B."/>
            <person name="Muehlbauer G.J."/>
            <person name="Sato K."/>
            <person name="Close T.J."/>
            <person name="Wise R.P."/>
            <person name="Stein N."/>
        </authorList>
    </citation>
    <scope>NUCLEOTIDE SEQUENCE [LARGE SCALE GENOMIC DNA]</scope>
    <source>
        <strain evidence="3">cv. Morex</strain>
    </source>
</reference>
<dbReference type="EnsemblPlants" id="HORVU.MOREX.r3.1HG0088580.1">
    <property type="protein sequence ID" value="HORVU.MOREX.r3.1HG0088580.1.CDS1"/>
    <property type="gene ID" value="HORVU.MOREX.r3.1HG0088580"/>
</dbReference>
<dbReference type="Proteomes" id="UP000011116">
    <property type="component" value="Chromosome 1H"/>
</dbReference>
<reference evidence="2" key="3">
    <citation type="submission" date="2022-01" db="UniProtKB">
        <authorList>
            <consortium name="EnsemblPlants"/>
        </authorList>
    </citation>
    <scope>IDENTIFICATION</scope>
    <source>
        <strain evidence="2">subsp. vulgare</strain>
    </source>
</reference>